<organism evidence="4">
    <name type="scientific">Volvox carteri f. nagariensis</name>
    <dbReference type="NCBI Taxonomy" id="3068"/>
    <lineage>
        <taxon>Eukaryota</taxon>
        <taxon>Viridiplantae</taxon>
        <taxon>Chlorophyta</taxon>
        <taxon>core chlorophytes</taxon>
        <taxon>Chlorophyceae</taxon>
        <taxon>CS clade</taxon>
        <taxon>Chlamydomonadales</taxon>
        <taxon>Volvocaceae</taxon>
        <taxon>Volvox</taxon>
    </lineage>
</organism>
<dbReference type="PANTHER" id="PTHR14969">
    <property type="entry name" value="SPHINGOSINE-1-PHOSPHATE PHOSPHOHYDROLASE"/>
    <property type="match status" value="1"/>
</dbReference>
<dbReference type="GO" id="GO:0042392">
    <property type="term" value="F:sphingosine-1-phosphate phosphatase activity"/>
    <property type="evidence" value="ECO:0007669"/>
    <property type="project" value="TreeGrafter"/>
</dbReference>
<dbReference type="Gene3D" id="1.20.144.10">
    <property type="entry name" value="Phosphatidic acid phosphatase type 2/haloperoxidase"/>
    <property type="match status" value="1"/>
</dbReference>
<dbReference type="GeneID" id="9628088"/>
<dbReference type="InterPro" id="IPR036938">
    <property type="entry name" value="PAP2/HPO_sf"/>
</dbReference>
<feature type="region of interest" description="Disordered" evidence="1">
    <location>
        <begin position="626"/>
        <end position="668"/>
    </location>
</feature>
<dbReference type="RefSeq" id="XP_002958629.1">
    <property type="nucleotide sequence ID" value="XM_002958583.1"/>
</dbReference>
<reference evidence="3 4" key="1">
    <citation type="journal article" date="2010" name="Science">
        <title>Genomic analysis of organismal complexity in the multicellular green alga Volvox carteri.</title>
        <authorList>
            <person name="Prochnik S.E."/>
            <person name="Umen J."/>
            <person name="Nedelcu A.M."/>
            <person name="Hallmann A."/>
            <person name="Miller S.M."/>
            <person name="Nishii I."/>
            <person name="Ferris P."/>
            <person name="Kuo A."/>
            <person name="Mitros T."/>
            <person name="Fritz-Laylin L.K."/>
            <person name="Hellsten U."/>
            <person name="Chapman J."/>
            <person name="Simakov O."/>
            <person name="Rensing S.A."/>
            <person name="Terry A."/>
            <person name="Pangilinan J."/>
            <person name="Kapitonov V."/>
            <person name="Jurka J."/>
            <person name="Salamov A."/>
            <person name="Shapiro H."/>
            <person name="Schmutz J."/>
            <person name="Grimwood J."/>
            <person name="Lindquist E."/>
            <person name="Lucas S."/>
            <person name="Grigoriev I.V."/>
            <person name="Schmitt R."/>
            <person name="Kirk D."/>
            <person name="Rokhsar D.S."/>
        </authorList>
    </citation>
    <scope>NUCLEOTIDE SEQUENCE [LARGE SCALE GENOMIC DNA]</scope>
    <source>
        <strain evidence="4">f. Nagariensis / Eve</strain>
    </source>
</reference>
<dbReference type="OrthoDB" id="301434at2759"/>
<keyword evidence="4" id="KW-1185">Reference proteome</keyword>
<sequence>MSQLLDDLLTLPGAFLLGVCLIAKFVTPRVRRTVGRQIYDIAYRQHRGVAQLQKRLRHPLFDTLCKATALTVSVEFYLLALPPLVWLGGPSGFVACLALCQCMAVSTYMTCVLKDMLSCPRPYMFLRSGGGAVAKPPPPSPQPLHATVTATIHAATAATSIQPPAPVGNGGDEGDQGYADGAFPASAATGAAIAAITPQPDSSKGHPATAATQITTSPHHHHHHHRHGDHVALRSVDHEVAVLEDAYRSEIEYGAPSMHTWCALVLPAYSAAMAHHLGGLSTAQCAAGTLAAGFWATWVAVTRLYLGVHTPVDLLLGALGGGAVWGLWRRIGLMQVAAVWAAIPDAVAATAAVADAALPFPSPPAAWSRARLSSLGFRDGGGGGSGEQFAALAAIGLLYVVALGTYPVPESHTTSYEYAVGWRGCCGGRADVLVGVWVRFCWAGLRAAGCGLRATEAHLVTPLVLRPVIFLGAAYGSLISANTNCSLTVLVLRPFLTLSDSGDSTSPAGSVHTAPQAAAGITRVTEFLTAAAPPVLRQPVAVLLLGFAFVFTVKLLSKALLSKVLPRLLDLAPLRLRLLWQPPVHPSGDCAAAILSQHGHATPPYSVESEEHPGWVGEGVGMAPRKAPDTAGVAGGGPEQQQQQQQQHHRHQVHQQQHRRGRTAPTAAPRRVLMKTPTLPYDVDFLRKFLNYGITVYAAMEYRHIVQALMLIGPVAAADVGAGAGGSRGPAVCMDVLHYLLDLHRLKDIDTPVIDPRESAAPAITHVDTWHMSRPRPPTVHYKNHSSDHRSDQGRVAARANLKRQRRTNHTLASRAGQATFLARNDTL</sequence>
<dbReference type="Pfam" id="PF01569">
    <property type="entry name" value="PAP2"/>
    <property type="match status" value="1"/>
</dbReference>
<evidence type="ECO:0000313" key="3">
    <source>
        <dbReference type="EMBL" id="EFJ40295.1"/>
    </source>
</evidence>
<evidence type="ECO:0000313" key="4">
    <source>
        <dbReference type="Proteomes" id="UP000001058"/>
    </source>
</evidence>
<gene>
    <name evidence="3" type="ORF">VOLCADRAFT_108233</name>
</gene>
<feature type="domain" description="Phosphatidic acid phosphatase type 2/haloperoxidase" evidence="2">
    <location>
        <begin position="212"/>
        <end position="331"/>
    </location>
</feature>
<feature type="region of interest" description="Disordered" evidence="1">
    <location>
        <begin position="160"/>
        <end position="179"/>
    </location>
</feature>
<feature type="compositionally biased region" description="Basic residues" evidence="1">
    <location>
        <begin position="647"/>
        <end position="662"/>
    </location>
</feature>
<dbReference type="AlphaFoldDB" id="D8UJ14"/>
<protein>
    <recommendedName>
        <fullName evidence="2">Phosphatidic acid phosphatase type 2/haloperoxidase domain-containing protein</fullName>
    </recommendedName>
</protein>
<dbReference type="EMBL" id="GL378420">
    <property type="protein sequence ID" value="EFJ40295.1"/>
    <property type="molecule type" value="Genomic_DNA"/>
</dbReference>
<dbReference type="InParanoid" id="D8UJ14"/>
<dbReference type="SUPFAM" id="SSF48317">
    <property type="entry name" value="Acid phosphatase/Vanadium-dependent haloperoxidase"/>
    <property type="match status" value="2"/>
</dbReference>
<dbReference type="KEGG" id="vcn:VOLCADRAFT_108233"/>
<dbReference type="PANTHER" id="PTHR14969:SF13">
    <property type="entry name" value="AT30094P"/>
    <property type="match status" value="1"/>
</dbReference>
<accession>D8UJ14</accession>
<proteinExistence type="predicted"/>
<name>D8UJ14_VOLCA</name>
<evidence type="ECO:0000256" key="1">
    <source>
        <dbReference type="SAM" id="MobiDB-lite"/>
    </source>
</evidence>
<evidence type="ECO:0000259" key="2">
    <source>
        <dbReference type="Pfam" id="PF01569"/>
    </source>
</evidence>
<dbReference type="Proteomes" id="UP000001058">
    <property type="component" value="Unassembled WGS sequence"/>
</dbReference>
<dbReference type="InterPro" id="IPR000326">
    <property type="entry name" value="PAP2/HPO"/>
</dbReference>